<dbReference type="Pfam" id="PF01408">
    <property type="entry name" value="GFO_IDH_MocA"/>
    <property type="match status" value="1"/>
</dbReference>
<dbReference type="PANTHER" id="PTHR43377:SF1">
    <property type="entry name" value="BILIVERDIN REDUCTASE A"/>
    <property type="match status" value="1"/>
</dbReference>
<organism evidence="4 5">
    <name type="scientific">Evansella vedderi</name>
    <dbReference type="NCBI Taxonomy" id="38282"/>
    <lineage>
        <taxon>Bacteria</taxon>
        <taxon>Bacillati</taxon>
        <taxon>Bacillota</taxon>
        <taxon>Bacilli</taxon>
        <taxon>Bacillales</taxon>
        <taxon>Bacillaceae</taxon>
        <taxon>Evansella</taxon>
    </lineage>
</organism>
<evidence type="ECO:0000259" key="2">
    <source>
        <dbReference type="Pfam" id="PF01408"/>
    </source>
</evidence>
<accession>A0ABT9ZPQ5</accession>
<dbReference type="InterPro" id="IPR051450">
    <property type="entry name" value="Gfo/Idh/MocA_Oxidoreductases"/>
</dbReference>
<dbReference type="InterPro" id="IPR036291">
    <property type="entry name" value="NAD(P)-bd_dom_sf"/>
</dbReference>
<proteinExistence type="inferred from homology"/>
<dbReference type="EMBL" id="JAUSUG010000002">
    <property type="protein sequence ID" value="MDQ0253217.1"/>
    <property type="molecule type" value="Genomic_DNA"/>
</dbReference>
<dbReference type="Gene3D" id="3.30.360.10">
    <property type="entry name" value="Dihydrodipicolinate Reductase, domain 2"/>
    <property type="match status" value="1"/>
</dbReference>
<evidence type="ECO:0000313" key="5">
    <source>
        <dbReference type="Proteomes" id="UP001230005"/>
    </source>
</evidence>
<dbReference type="InterPro" id="IPR004104">
    <property type="entry name" value="Gfo/Idh/MocA-like_OxRdtase_C"/>
</dbReference>
<keyword evidence="5" id="KW-1185">Reference proteome</keyword>
<comment type="caution">
    <text evidence="4">The sequence shown here is derived from an EMBL/GenBank/DDBJ whole genome shotgun (WGS) entry which is preliminary data.</text>
</comment>
<feature type="domain" description="Gfo/Idh/MocA-like oxidoreductase C-terminal" evidence="3">
    <location>
        <begin position="136"/>
        <end position="339"/>
    </location>
</feature>
<dbReference type="PANTHER" id="PTHR43377">
    <property type="entry name" value="BILIVERDIN REDUCTASE A"/>
    <property type="match status" value="1"/>
</dbReference>
<reference evidence="4 5" key="1">
    <citation type="submission" date="2023-07" db="EMBL/GenBank/DDBJ databases">
        <title>Genomic Encyclopedia of Type Strains, Phase IV (KMG-IV): sequencing the most valuable type-strain genomes for metagenomic binning, comparative biology and taxonomic classification.</title>
        <authorList>
            <person name="Goeker M."/>
        </authorList>
    </citation>
    <scope>NUCLEOTIDE SEQUENCE [LARGE SCALE GENOMIC DNA]</scope>
    <source>
        <strain evidence="4 5">DSM 9768</strain>
    </source>
</reference>
<dbReference type="SUPFAM" id="SSF55347">
    <property type="entry name" value="Glyceraldehyde-3-phosphate dehydrogenase-like, C-terminal domain"/>
    <property type="match status" value="1"/>
</dbReference>
<name>A0ABT9ZPQ5_9BACI</name>
<dbReference type="InterPro" id="IPR000683">
    <property type="entry name" value="Gfo/Idh/MocA-like_OxRdtase_N"/>
</dbReference>
<gene>
    <name evidence="4" type="ORF">J2S74_000589</name>
</gene>
<comment type="similarity">
    <text evidence="1">Belongs to the Gfo/Idh/MocA family.</text>
</comment>
<dbReference type="RefSeq" id="WP_307321580.1">
    <property type="nucleotide sequence ID" value="NZ_JAUSUG010000002.1"/>
</dbReference>
<dbReference type="SUPFAM" id="SSF51735">
    <property type="entry name" value="NAD(P)-binding Rossmann-fold domains"/>
    <property type="match status" value="1"/>
</dbReference>
<evidence type="ECO:0000256" key="1">
    <source>
        <dbReference type="ARBA" id="ARBA00010928"/>
    </source>
</evidence>
<dbReference type="Proteomes" id="UP001230005">
    <property type="component" value="Unassembled WGS sequence"/>
</dbReference>
<dbReference type="Pfam" id="PF02894">
    <property type="entry name" value="GFO_IDH_MocA_C"/>
    <property type="match status" value="1"/>
</dbReference>
<evidence type="ECO:0000259" key="3">
    <source>
        <dbReference type="Pfam" id="PF02894"/>
    </source>
</evidence>
<evidence type="ECO:0000313" key="4">
    <source>
        <dbReference type="EMBL" id="MDQ0253217.1"/>
    </source>
</evidence>
<feature type="domain" description="Gfo/Idh/MocA-like oxidoreductase N-terminal" evidence="2">
    <location>
        <begin position="5"/>
        <end position="122"/>
    </location>
</feature>
<protein>
    <submittedName>
        <fullName evidence="4">Dehydrogenase</fullName>
    </submittedName>
</protein>
<sequence length="343" mass="38103">MGTQNIVVVGCGSMANTWVKDALDRKDVNIVGLVEIHLDSAQSLATRFGLKCGLYTDLSEALRETKANLVFDVTIPSSHYHVCSTAMEMGANVFGEKPMSESMENARKLIAIAERTGRSYSVMQNRRYSAAIRTLRDQIKEGKIGKVGYIGADFFIGPHFGGFRDVMDSPLILDMAIHTFDQARFLTGSDPISVYCHEFNPPGSWYTGNASAICTFEMSNGEVFAYRGSWCSEGIPTSWDAEWRINGEKGTLVWDGASKLYGDVVANGDQSGQFIKDYERIEFSLDSSNRQGHEGCFDEMFESLDKGRLAETDCRDNIKSMAMVYGSIDSARLGKKVDLRNYY</sequence>
<dbReference type="Gene3D" id="3.40.50.720">
    <property type="entry name" value="NAD(P)-binding Rossmann-like Domain"/>
    <property type="match status" value="1"/>
</dbReference>